<name>A0AAE4AMB2_9FIRM</name>
<dbReference type="PANTHER" id="PTHR31632:SF2">
    <property type="entry name" value="PLASMA MEMBRANE IRON PERMEASE"/>
    <property type="match status" value="1"/>
</dbReference>
<evidence type="ECO:0000256" key="7">
    <source>
        <dbReference type="SAM" id="SignalP"/>
    </source>
</evidence>
<evidence type="ECO:0000256" key="2">
    <source>
        <dbReference type="ARBA" id="ARBA00008333"/>
    </source>
</evidence>
<dbReference type="PANTHER" id="PTHR31632">
    <property type="entry name" value="IRON TRANSPORTER FTH1"/>
    <property type="match status" value="1"/>
</dbReference>
<keyword evidence="5 6" id="KW-0472">Membrane</keyword>
<feature type="signal peptide" evidence="7">
    <location>
        <begin position="1"/>
        <end position="30"/>
    </location>
</feature>
<keyword evidence="7" id="KW-0732">Signal</keyword>
<evidence type="ECO:0000256" key="1">
    <source>
        <dbReference type="ARBA" id="ARBA00004141"/>
    </source>
</evidence>
<dbReference type="InterPro" id="IPR004923">
    <property type="entry name" value="FTR1/Fip1/EfeU"/>
</dbReference>
<organism evidence="8 9">
    <name type="scientific">Moryella indoligenes</name>
    <dbReference type="NCBI Taxonomy" id="371674"/>
    <lineage>
        <taxon>Bacteria</taxon>
        <taxon>Bacillati</taxon>
        <taxon>Bacillota</taxon>
        <taxon>Clostridia</taxon>
        <taxon>Lachnospirales</taxon>
        <taxon>Lachnospiraceae</taxon>
        <taxon>Moryella</taxon>
    </lineage>
</organism>
<dbReference type="RefSeq" id="WP_307255408.1">
    <property type="nucleotide sequence ID" value="NZ_JAUSTO010000021.1"/>
</dbReference>
<reference evidence="8" key="1">
    <citation type="submission" date="2023-07" db="EMBL/GenBank/DDBJ databases">
        <title>Genomic Encyclopedia of Type Strains, Phase IV (KMG-IV): sequencing the most valuable type-strain genomes for metagenomic binning, comparative biology and taxonomic classification.</title>
        <authorList>
            <person name="Goeker M."/>
        </authorList>
    </citation>
    <scope>NUCLEOTIDE SEQUENCE</scope>
    <source>
        <strain evidence="8">DSM 19659</strain>
    </source>
</reference>
<dbReference type="Pfam" id="PF03239">
    <property type="entry name" value="FTR1"/>
    <property type="match status" value="1"/>
</dbReference>
<feature type="transmembrane region" description="Helical" evidence="6">
    <location>
        <begin position="173"/>
        <end position="198"/>
    </location>
</feature>
<feature type="transmembrane region" description="Helical" evidence="6">
    <location>
        <begin position="412"/>
        <end position="428"/>
    </location>
</feature>
<feature type="transmembrane region" description="Helical" evidence="6">
    <location>
        <begin position="246"/>
        <end position="267"/>
    </location>
</feature>
<evidence type="ECO:0000256" key="6">
    <source>
        <dbReference type="SAM" id="Phobius"/>
    </source>
</evidence>
<proteinExistence type="inferred from homology"/>
<protein>
    <submittedName>
        <fullName evidence="8">High-affinity iron transporter</fullName>
    </submittedName>
</protein>
<evidence type="ECO:0000256" key="3">
    <source>
        <dbReference type="ARBA" id="ARBA00022692"/>
    </source>
</evidence>
<dbReference type="EMBL" id="JAUSTO010000021">
    <property type="protein sequence ID" value="MDQ0153477.1"/>
    <property type="molecule type" value="Genomic_DNA"/>
</dbReference>
<feature type="transmembrane region" description="Helical" evidence="6">
    <location>
        <begin position="386"/>
        <end position="406"/>
    </location>
</feature>
<sequence length="450" mass="49773">MYQFRRVRRTGVALLLAFVFLLAESLTAFAETKYDNWEAVAATMGEVLDSAVEIYEDGGDGAGKRATEEVNVAYYKFYEKLGFEKTVMAAISGSRGSEVEHQFYLVKKVIRDKGTPEEFRESTETLKQMLVEDAIFLDGGKKAESGEGSAESAQASVKDNPATAARAAGWQTFIAVLGLTLREGLEAILVIAAIIAYLVKTDNKKYLRSVYIGALLGVVFSAVLAFIFNMLAASVGEAESGLGQEVFEGLTMFLAVAVLFYVSNWMLSKSETELWSQYIKDKVEQSLTKGSMYALSFSAFLAVSREGAELILFFQGMRSNIANNPHMLWGGLAVAVIVLAVVYVAITKLSVRLPLKPFFTFTSWLMFLLCISFIGKGVFELQEADVIGRTIITGMNGFTIELFGIYDRYETLVPQVILLVITIVTYIYQLKNNAKKRAALMKNQPQQNQM</sequence>
<evidence type="ECO:0000313" key="8">
    <source>
        <dbReference type="EMBL" id="MDQ0153477.1"/>
    </source>
</evidence>
<dbReference type="AlphaFoldDB" id="A0AAE4AMB2"/>
<feature type="transmembrane region" description="Helical" evidence="6">
    <location>
        <begin position="327"/>
        <end position="346"/>
    </location>
</feature>
<dbReference type="GO" id="GO:0015093">
    <property type="term" value="F:ferrous iron transmembrane transporter activity"/>
    <property type="evidence" value="ECO:0007669"/>
    <property type="project" value="TreeGrafter"/>
</dbReference>
<feature type="transmembrane region" description="Helical" evidence="6">
    <location>
        <begin position="210"/>
        <end position="234"/>
    </location>
</feature>
<feature type="chain" id="PRO_5041902135" evidence="7">
    <location>
        <begin position="31"/>
        <end position="450"/>
    </location>
</feature>
<dbReference type="Proteomes" id="UP001241537">
    <property type="component" value="Unassembled WGS sequence"/>
</dbReference>
<evidence type="ECO:0000256" key="4">
    <source>
        <dbReference type="ARBA" id="ARBA00022989"/>
    </source>
</evidence>
<evidence type="ECO:0000256" key="5">
    <source>
        <dbReference type="ARBA" id="ARBA00023136"/>
    </source>
</evidence>
<comment type="subcellular location">
    <subcellularLocation>
        <location evidence="1">Membrane</location>
        <topology evidence="1">Multi-pass membrane protein</topology>
    </subcellularLocation>
</comment>
<comment type="caution">
    <text evidence="8">The sequence shown here is derived from an EMBL/GenBank/DDBJ whole genome shotgun (WGS) entry which is preliminary data.</text>
</comment>
<comment type="similarity">
    <text evidence="2">Belongs to the oxidase-dependent Fe transporter (OFeT) (TC 9.A.10.1) family.</text>
</comment>
<accession>A0AAE4AMB2</accession>
<dbReference type="GO" id="GO:0033573">
    <property type="term" value="C:high-affinity iron permease complex"/>
    <property type="evidence" value="ECO:0007669"/>
    <property type="project" value="InterPro"/>
</dbReference>
<feature type="transmembrane region" description="Helical" evidence="6">
    <location>
        <begin position="358"/>
        <end position="379"/>
    </location>
</feature>
<evidence type="ECO:0000313" key="9">
    <source>
        <dbReference type="Proteomes" id="UP001241537"/>
    </source>
</evidence>
<gene>
    <name evidence="8" type="ORF">J2S20_002197</name>
</gene>
<keyword evidence="3 6" id="KW-0812">Transmembrane</keyword>
<keyword evidence="9" id="KW-1185">Reference proteome</keyword>
<keyword evidence="4 6" id="KW-1133">Transmembrane helix</keyword>